<keyword evidence="9" id="KW-1185">Reference proteome</keyword>
<dbReference type="GO" id="GO:0005886">
    <property type="term" value="C:plasma membrane"/>
    <property type="evidence" value="ECO:0007669"/>
    <property type="project" value="UniProtKB-SubCell"/>
</dbReference>
<evidence type="ECO:0000256" key="7">
    <source>
        <dbReference type="SAM" id="Phobius"/>
    </source>
</evidence>
<evidence type="ECO:0000256" key="1">
    <source>
        <dbReference type="ARBA" id="ARBA00004236"/>
    </source>
</evidence>
<comment type="subcellular location">
    <subcellularLocation>
        <location evidence="1">Cell membrane</location>
    </subcellularLocation>
</comment>
<evidence type="ECO:0000256" key="4">
    <source>
        <dbReference type="ARBA" id="ARBA00022692"/>
    </source>
</evidence>
<gene>
    <name evidence="8" type="ORF">H8B19_13475</name>
</gene>
<evidence type="ECO:0000256" key="6">
    <source>
        <dbReference type="ARBA" id="ARBA00023136"/>
    </source>
</evidence>
<reference evidence="8" key="2">
    <citation type="submission" date="2020-08" db="EMBL/GenBank/DDBJ databases">
        <authorList>
            <person name="Lai Q."/>
        </authorList>
    </citation>
    <scope>NUCLEOTIDE SEQUENCE</scope>
    <source>
        <strain evidence="8">S27-2</strain>
    </source>
</reference>
<accession>A0A8J6IUF7</accession>
<dbReference type="Proteomes" id="UP000601768">
    <property type="component" value="Unassembled WGS sequence"/>
</dbReference>
<evidence type="ECO:0000256" key="5">
    <source>
        <dbReference type="ARBA" id="ARBA00022989"/>
    </source>
</evidence>
<evidence type="ECO:0000313" key="9">
    <source>
        <dbReference type="Proteomes" id="UP000601768"/>
    </source>
</evidence>
<dbReference type="AlphaFoldDB" id="A0A8J6IUF7"/>
<dbReference type="Pfam" id="PF10144">
    <property type="entry name" value="SMP_2"/>
    <property type="match status" value="1"/>
</dbReference>
<dbReference type="RefSeq" id="WP_186507416.1">
    <property type="nucleotide sequence ID" value="NZ_JACNEP010000011.1"/>
</dbReference>
<organism evidence="8 9">
    <name type="scientific">Neptunicella marina</name>
    <dbReference type="NCBI Taxonomy" id="2125989"/>
    <lineage>
        <taxon>Bacteria</taxon>
        <taxon>Pseudomonadati</taxon>
        <taxon>Pseudomonadota</taxon>
        <taxon>Gammaproteobacteria</taxon>
        <taxon>Alteromonadales</taxon>
        <taxon>Alteromonadaceae</taxon>
        <taxon>Neptunicella</taxon>
    </lineage>
</organism>
<evidence type="ECO:0000256" key="3">
    <source>
        <dbReference type="ARBA" id="ARBA00022475"/>
    </source>
</evidence>
<feature type="transmembrane region" description="Helical" evidence="7">
    <location>
        <begin position="21"/>
        <end position="43"/>
    </location>
</feature>
<comment type="similarity">
    <text evidence="2">Belongs to the Smp family.</text>
</comment>
<sequence length="198" mass="22840">MPLKSNISRVQAEQEHSGLSIFKRIANFAIAILLAFIIIYLWLNNVIQDQRQLEQQASQLGRTLSQQHALIIKDKLQQKDLKSIEKQLNYLESDPHIFSVALFDEKGQKILGSQNDTDMVSVFSASQDKGLLVFVQDIHQDNQVIGYLRVLLLREQVLAFFSQYQKEILYQALLLVILAFLMGILVTRGFYKIKYKLQ</sequence>
<reference evidence="8" key="1">
    <citation type="journal article" date="2018" name="Int. J. Syst. Evol. Microbiol.">
        <title>Neptunicella marina gen. nov., sp. nov., isolated from surface seawater.</title>
        <authorList>
            <person name="Liu X."/>
            <person name="Lai Q."/>
            <person name="Du Y."/>
            <person name="Zhang X."/>
            <person name="Liu Z."/>
            <person name="Sun F."/>
            <person name="Shao Z."/>
        </authorList>
    </citation>
    <scope>NUCLEOTIDE SEQUENCE</scope>
    <source>
        <strain evidence="8">S27-2</strain>
    </source>
</reference>
<protein>
    <submittedName>
        <fullName evidence="8">Uncharacterized protein</fullName>
    </submittedName>
</protein>
<dbReference type="EMBL" id="JACNEP010000011">
    <property type="protein sequence ID" value="MBC3766891.1"/>
    <property type="molecule type" value="Genomic_DNA"/>
</dbReference>
<keyword evidence="4 7" id="KW-0812">Transmembrane</keyword>
<evidence type="ECO:0000313" key="8">
    <source>
        <dbReference type="EMBL" id="MBC3766891.1"/>
    </source>
</evidence>
<keyword evidence="3" id="KW-1003">Cell membrane</keyword>
<proteinExistence type="inferred from homology"/>
<name>A0A8J6IUF7_9ALTE</name>
<keyword evidence="6 7" id="KW-0472">Membrane</keyword>
<keyword evidence="5 7" id="KW-1133">Transmembrane helix</keyword>
<comment type="caution">
    <text evidence="8">The sequence shown here is derived from an EMBL/GenBank/DDBJ whole genome shotgun (WGS) entry which is preliminary data.</text>
</comment>
<feature type="transmembrane region" description="Helical" evidence="7">
    <location>
        <begin position="168"/>
        <end position="191"/>
    </location>
</feature>
<dbReference type="InterPro" id="IPR019305">
    <property type="entry name" value="Uncharacterised_Smp"/>
</dbReference>
<evidence type="ECO:0000256" key="2">
    <source>
        <dbReference type="ARBA" id="ARBA00005362"/>
    </source>
</evidence>